<keyword evidence="6" id="KW-0732">Signal</keyword>
<dbReference type="AlphaFoldDB" id="A0AAV1SB53"/>
<organism evidence="10 11">
    <name type="scientific">Dovyalis caffra</name>
    <dbReference type="NCBI Taxonomy" id="77055"/>
    <lineage>
        <taxon>Eukaryota</taxon>
        <taxon>Viridiplantae</taxon>
        <taxon>Streptophyta</taxon>
        <taxon>Embryophyta</taxon>
        <taxon>Tracheophyta</taxon>
        <taxon>Spermatophyta</taxon>
        <taxon>Magnoliopsida</taxon>
        <taxon>eudicotyledons</taxon>
        <taxon>Gunneridae</taxon>
        <taxon>Pentapetalae</taxon>
        <taxon>rosids</taxon>
        <taxon>fabids</taxon>
        <taxon>Malpighiales</taxon>
        <taxon>Salicaceae</taxon>
        <taxon>Flacourtieae</taxon>
        <taxon>Dovyalis</taxon>
    </lineage>
</organism>
<reference evidence="10 11" key="1">
    <citation type="submission" date="2024-01" db="EMBL/GenBank/DDBJ databases">
        <authorList>
            <person name="Waweru B."/>
        </authorList>
    </citation>
    <scope>NUCLEOTIDE SEQUENCE [LARGE SCALE GENOMIC DNA]</scope>
</reference>
<protein>
    <recommendedName>
        <fullName evidence="4">mannan endo-1,4-beta-mannosidase</fullName>
        <ecNumber evidence="4">3.2.1.78</ecNumber>
    </recommendedName>
</protein>
<feature type="domain" description="Glycoside hydrolase family 5" evidence="9">
    <location>
        <begin position="7"/>
        <end position="124"/>
    </location>
</feature>
<dbReference type="PANTHER" id="PTHR31451">
    <property type="match status" value="1"/>
</dbReference>
<dbReference type="GO" id="GO:0005576">
    <property type="term" value="C:extracellular region"/>
    <property type="evidence" value="ECO:0007669"/>
    <property type="project" value="UniProtKB-SubCell"/>
</dbReference>
<comment type="similarity">
    <text evidence="3">Belongs to the glycosyl hydrolase 5 (cellulase A) family.</text>
</comment>
<evidence type="ECO:0000256" key="5">
    <source>
        <dbReference type="ARBA" id="ARBA00022525"/>
    </source>
</evidence>
<comment type="caution">
    <text evidence="10">The sequence shown here is derived from an EMBL/GenBank/DDBJ whole genome shotgun (WGS) entry which is preliminary data.</text>
</comment>
<accession>A0AAV1SB53</accession>
<dbReference type="Gene3D" id="3.20.20.80">
    <property type="entry name" value="Glycosidases"/>
    <property type="match status" value="1"/>
</dbReference>
<dbReference type="GO" id="GO:0016985">
    <property type="term" value="F:mannan endo-1,4-beta-mannosidase activity"/>
    <property type="evidence" value="ECO:0007669"/>
    <property type="project" value="UniProtKB-EC"/>
</dbReference>
<dbReference type="InterPro" id="IPR017853">
    <property type="entry name" value="GH"/>
</dbReference>
<dbReference type="Pfam" id="PF26410">
    <property type="entry name" value="GH5_mannosidase"/>
    <property type="match status" value="1"/>
</dbReference>
<dbReference type="InterPro" id="IPR045053">
    <property type="entry name" value="MAN-like"/>
</dbReference>
<evidence type="ECO:0000256" key="6">
    <source>
        <dbReference type="ARBA" id="ARBA00022729"/>
    </source>
</evidence>
<evidence type="ECO:0000256" key="4">
    <source>
        <dbReference type="ARBA" id="ARBA00012706"/>
    </source>
</evidence>
<dbReference type="PANTHER" id="PTHR31451:SF39">
    <property type="entry name" value="MANNAN ENDO-1,4-BETA-MANNOSIDASE 1"/>
    <property type="match status" value="1"/>
</dbReference>
<name>A0AAV1SB53_9ROSI</name>
<proteinExistence type="inferred from homology"/>
<dbReference type="SUPFAM" id="SSF51445">
    <property type="entry name" value="(Trans)glycosidases"/>
    <property type="match status" value="1"/>
</dbReference>
<evidence type="ECO:0000256" key="1">
    <source>
        <dbReference type="ARBA" id="ARBA00001678"/>
    </source>
</evidence>
<dbReference type="EMBL" id="CAWUPB010001173">
    <property type="protein sequence ID" value="CAK7348576.1"/>
    <property type="molecule type" value="Genomic_DNA"/>
</dbReference>
<evidence type="ECO:0000256" key="8">
    <source>
        <dbReference type="ARBA" id="ARBA00023295"/>
    </source>
</evidence>
<evidence type="ECO:0000313" key="11">
    <source>
        <dbReference type="Proteomes" id="UP001314170"/>
    </source>
</evidence>
<dbReference type="EC" id="3.2.1.78" evidence="4"/>
<evidence type="ECO:0000256" key="3">
    <source>
        <dbReference type="ARBA" id="ARBA00005641"/>
    </source>
</evidence>
<keyword evidence="7" id="KW-0378">Hydrolase</keyword>
<evidence type="ECO:0000313" key="10">
    <source>
        <dbReference type="EMBL" id="CAK7348576.1"/>
    </source>
</evidence>
<evidence type="ECO:0000256" key="2">
    <source>
        <dbReference type="ARBA" id="ARBA00004613"/>
    </source>
</evidence>
<comment type="catalytic activity">
    <reaction evidence="1">
        <text>Random hydrolysis of (1-&gt;4)-beta-D-mannosidic linkages in mannans, galactomannans and glucomannans.</text>
        <dbReference type="EC" id="3.2.1.78"/>
    </reaction>
</comment>
<sequence>MAVFLLKKNGIHFVMNNKPLYSNGFNGYWMMYMSSDPSTRTKVTSAFQQASKYGMNIARTWAFSDGGDDEPLQISPGSYDEDMHGLDFVISEARKYEICVILSLVNNYKDYGGRSHYVQWARERGQQLSHYEEF</sequence>
<keyword evidence="8" id="KW-0326">Glycosidase</keyword>
<dbReference type="Proteomes" id="UP001314170">
    <property type="component" value="Unassembled WGS sequence"/>
</dbReference>
<evidence type="ECO:0000256" key="7">
    <source>
        <dbReference type="ARBA" id="ARBA00022801"/>
    </source>
</evidence>
<keyword evidence="5" id="KW-0964">Secreted</keyword>
<gene>
    <name evidence="10" type="ORF">DCAF_LOCUS21277</name>
</gene>
<keyword evidence="11" id="KW-1185">Reference proteome</keyword>
<comment type="subcellular location">
    <subcellularLocation>
        <location evidence="2">Secreted</location>
    </subcellularLocation>
</comment>
<dbReference type="InterPro" id="IPR001547">
    <property type="entry name" value="Glyco_hydro_5"/>
</dbReference>
<evidence type="ECO:0000259" key="9">
    <source>
        <dbReference type="Pfam" id="PF26410"/>
    </source>
</evidence>